<proteinExistence type="inferred from homology"/>
<protein>
    <recommendedName>
        <fullName evidence="5">Isochorismate synthase MenF</fullName>
        <ecNumber evidence="5">5.4.4.2</ecNumber>
    </recommendedName>
    <alternativeName>
        <fullName evidence="5">Isochorismate mutase</fullName>
    </alternativeName>
</protein>
<comment type="cofactor">
    <cofactor evidence="5">
        <name>Mg(2+)</name>
        <dbReference type="ChEBI" id="CHEBI:18420"/>
    </cofactor>
</comment>
<keyword evidence="3 5" id="KW-0460">Magnesium</keyword>
<sequence length="435" mass="48891">MDSLQSIKAQLINQINALQFDQNQKIAVCSAQVKCHMNVLGWLKAQQHYPQFYFKLQDTERSFVGVGAVRTFTQLDAAQAFVNQYQLPLFGGMKFYGETYFFLPQILLELDAQQLTVTVFIDQADSANSQLRALEGLKTFEKMTALLDVQVPLTLVNQQADESLWCNWVTRALAEIRQKQVSKLVLANAVTFSAPHRLNGKDFLAKSESYHTGCYHFLLAEDEQGCFLGSTPERLYARQARQLNTEALAGTALVSDNPEHNRAQADWLLQDEKNIYENQLVADGICTNLQPFVDKISVGNVGLKPLRQVQHLRREITALLKAECSDKDCLLAIHPTAAVAGLPQQKAKVLLRQIENYDRGWYAGTLGFFDHQQAEFCVTIRSAQLEENKIRIFAGAGIVEGSVPLLEWHEIERKAAGLISLLQITESKNGEKKCQ</sequence>
<comment type="similarity">
    <text evidence="2 5">Belongs to the isochorismate synthase family.</text>
</comment>
<dbReference type="GeneID" id="49635418"/>
<dbReference type="HAMAP" id="MF_01935">
    <property type="entry name" value="MenF"/>
    <property type="match status" value="1"/>
</dbReference>
<feature type="active site" description="Proton acceptor" evidence="5">
    <location>
        <position position="183"/>
    </location>
</feature>
<dbReference type="SUPFAM" id="SSF56322">
    <property type="entry name" value="ADC synthase"/>
    <property type="match status" value="1"/>
</dbReference>
<dbReference type="GO" id="GO:0000287">
    <property type="term" value="F:magnesium ion binding"/>
    <property type="evidence" value="ECO:0007669"/>
    <property type="project" value="UniProtKB-UniRule"/>
</dbReference>
<dbReference type="OrthoDB" id="9806579at2"/>
<dbReference type="GO" id="GO:0009234">
    <property type="term" value="P:menaquinone biosynthetic process"/>
    <property type="evidence" value="ECO:0007669"/>
    <property type="project" value="UniProtKB-UniRule"/>
</dbReference>
<dbReference type="EMBL" id="LR134327">
    <property type="protein sequence ID" value="VEF42513.1"/>
    <property type="molecule type" value="Genomic_DNA"/>
</dbReference>
<dbReference type="EC" id="5.4.4.2" evidence="5"/>
<gene>
    <name evidence="5 7" type="primary">menF</name>
    <name evidence="7" type="ORF">NCTC5906_01002</name>
</gene>
<dbReference type="AlphaFoldDB" id="A0A3S4PSR4"/>
<organism evidence="7 8">
    <name type="scientific">Aggregatibacter aphrophilus ATCC 33389</name>
    <dbReference type="NCBI Taxonomy" id="985008"/>
    <lineage>
        <taxon>Bacteria</taxon>
        <taxon>Pseudomonadati</taxon>
        <taxon>Pseudomonadota</taxon>
        <taxon>Gammaproteobacteria</taxon>
        <taxon>Pasteurellales</taxon>
        <taxon>Pasteurellaceae</taxon>
        <taxon>Aggregatibacter</taxon>
    </lineage>
</organism>
<dbReference type="InterPro" id="IPR015890">
    <property type="entry name" value="Chorismate_C"/>
</dbReference>
<dbReference type="UniPathway" id="UPA01057">
    <property type="reaction ID" value="UER00163"/>
</dbReference>
<feature type="domain" description="Chorismate-utilising enzyme C-terminal" evidence="6">
    <location>
        <begin position="164"/>
        <end position="414"/>
    </location>
</feature>
<evidence type="ECO:0000256" key="5">
    <source>
        <dbReference type="HAMAP-Rule" id="MF_01935"/>
    </source>
</evidence>
<comment type="catalytic activity">
    <reaction evidence="1 5">
        <text>chorismate = isochorismate</text>
        <dbReference type="Rhea" id="RHEA:18985"/>
        <dbReference type="ChEBI" id="CHEBI:29748"/>
        <dbReference type="ChEBI" id="CHEBI:29780"/>
        <dbReference type="EC" id="5.4.4.2"/>
    </reaction>
</comment>
<evidence type="ECO:0000256" key="4">
    <source>
        <dbReference type="ARBA" id="ARBA00023235"/>
    </source>
</evidence>
<feature type="active site" description="Proton donor" evidence="5">
    <location>
        <position position="233"/>
    </location>
</feature>
<keyword evidence="5" id="KW-0479">Metal-binding</keyword>
<evidence type="ECO:0000256" key="1">
    <source>
        <dbReference type="ARBA" id="ARBA00000799"/>
    </source>
</evidence>
<dbReference type="PANTHER" id="PTHR47253:SF4">
    <property type="entry name" value="ISOCHORISMATE SYNTHASE 2, CHLOROPLASTIC"/>
    <property type="match status" value="1"/>
</dbReference>
<accession>A0A3S4PSR4</accession>
<dbReference type="Pfam" id="PF00425">
    <property type="entry name" value="Chorismate_bind"/>
    <property type="match status" value="1"/>
</dbReference>
<dbReference type="InterPro" id="IPR004561">
    <property type="entry name" value="IsoChor_synthase"/>
</dbReference>
<reference evidence="7 8" key="1">
    <citation type="submission" date="2018-12" db="EMBL/GenBank/DDBJ databases">
        <authorList>
            <consortium name="Pathogen Informatics"/>
        </authorList>
    </citation>
    <scope>NUCLEOTIDE SEQUENCE [LARGE SCALE GENOMIC DNA]</scope>
    <source>
        <strain evidence="7 8">NCTC5906</strain>
    </source>
</reference>
<dbReference type="InterPro" id="IPR005801">
    <property type="entry name" value="ADC_synthase"/>
</dbReference>
<keyword evidence="5" id="KW-0474">Menaquinone biosynthesis</keyword>
<evidence type="ECO:0000313" key="8">
    <source>
        <dbReference type="Proteomes" id="UP000272690"/>
    </source>
</evidence>
<evidence type="ECO:0000256" key="2">
    <source>
        <dbReference type="ARBA" id="ARBA00005297"/>
    </source>
</evidence>
<name>A0A3S4PSR4_AGGAP</name>
<comment type="function">
    <text evidence="5">Catalyzes the conversion of chorismate to isochorismate.</text>
</comment>
<dbReference type="Gene3D" id="3.60.120.10">
    <property type="entry name" value="Anthranilate synthase"/>
    <property type="match status" value="1"/>
</dbReference>
<dbReference type="InterPro" id="IPR034681">
    <property type="entry name" value="MenF"/>
</dbReference>
<dbReference type="RefSeq" id="WP_050332953.1">
    <property type="nucleotide sequence ID" value="NZ_AEWB02000039.1"/>
</dbReference>
<dbReference type="NCBIfam" id="TIGR00543">
    <property type="entry name" value="isochor_syn"/>
    <property type="match status" value="1"/>
</dbReference>
<evidence type="ECO:0000313" key="7">
    <source>
        <dbReference type="EMBL" id="VEF42513.1"/>
    </source>
</evidence>
<comment type="pathway">
    <text evidence="5">Quinol/quinone metabolism; menaquinone biosynthesis.</text>
</comment>
<comment type="pathway">
    <text evidence="5">Quinol/quinone metabolism; 1,4-dihydroxy-2-naphthoate biosynthesis; 1,4-dihydroxy-2-naphthoate from chorismate: step 1/7.</text>
</comment>
<evidence type="ECO:0000259" key="6">
    <source>
        <dbReference type="Pfam" id="PF00425"/>
    </source>
</evidence>
<feature type="binding site" evidence="5">
    <location>
        <position position="410"/>
    </location>
    <ligand>
        <name>Mg(2+)</name>
        <dbReference type="ChEBI" id="CHEBI:18420"/>
    </ligand>
</feature>
<dbReference type="PANTHER" id="PTHR47253">
    <property type="match status" value="1"/>
</dbReference>
<dbReference type="UniPathway" id="UPA00079"/>
<dbReference type="Proteomes" id="UP000272690">
    <property type="component" value="Chromosome"/>
</dbReference>
<keyword evidence="4 5" id="KW-0413">Isomerase</keyword>
<evidence type="ECO:0000256" key="3">
    <source>
        <dbReference type="ARBA" id="ARBA00022842"/>
    </source>
</evidence>
<feature type="binding site" evidence="5">
    <location>
        <position position="277"/>
    </location>
    <ligand>
        <name>Mg(2+)</name>
        <dbReference type="ChEBI" id="CHEBI:18420"/>
    </ligand>
</feature>
<dbReference type="GO" id="GO:0008909">
    <property type="term" value="F:isochorismate synthase activity"/>
    <property type="evidence" value="ECO:0007669"/>
    <property type="project" value="UniProtKB-UniRule"/>
</dbReference>
<dbReference type="InterPro" id="IPR044250">
    <property type="entry name" value="MenF-like"/>
</dbReference>